<dbReference type="Proteomes" id="UP000822688">
    <property type="component" value="Chromosome 5"/>
</dbReference>
<keyword evidence="12" id="KW-1185">Reference proteome</keyword>
<keyword evidence="4" id="KW-0963">Cytoplasm</keyword>
<keyword evidence="7 9" id="KW-0175">Coiled coil</keyword>
<dbReference type="GO" id="GO:0005814">
    <property type="term" value="C:centriole"/>
    <property type="evidence" value="ECO:0007669"/>
    <property type="project" value="UniProtKB-SubCell"/>
</dbReference>
<accession>A0A8T0I0N1</accession>
<keyword evidence="6" id="KW-0970">Cilium biogenesis/degradation</keyword>
<evidence type="ECO:0000256" key="2">
    <source>
        <dbReference type="ARBA" id="ARBA00009485"/>
    </source>
</evidence>
<evidence type="ECO:0000256" key="5">
    <source>
        <dbReference type="ARBA" id="ARBA00022701"/>
    </source>
</evidence>
<comment type="similarity">
    <text evidence="2">Belongs to the CEP162 family.</text>
</comment>
<dbReference type="GO" id="GO:0060271">
    <property type="term" value="P:cilium assembly"/>
    <property type="evidence" value="ECO:0007669"/>
    <property type="project" value="TreeGrafter"/>
</dbReference>
<feature type="region of interest" description="Disordered" evidence="10">
    <location>
        <begin position="827"/>
        <end position="854"/>
    </location>
</feature>
<dbReference type="GO" id="GO:0005879">
    <property type="term" value="C:axonemal microtubule"/>
    <property type="evidence" value="ECO:0007669"/>
    <property type="project" value="TreeGrafter"/>
</dbReference>
<evidence type="ECO:0000256" key="6">
    <source>
        <dbReference type="ARBA" id="ARBA00022794"/>
    </source>
</evidence>
<dbReference type="PANTHER" id="PTHR34031">
    <property type="entry name" value="CENTROSOMAL PROTEIN OF 162 KDA"/>
    <property type="match status" value="1"/>
</dbReference>
<feature type="compositionally biased region" description="Basic and acidic residues" evidence="10">
    <location>
        <begin position="317"/>
        <end position="328"/>
    </location>
</feature>
<evidence type="ECO:0000256" key="1">
    <source>
        <dbReference type="ARBA" id="ARBA00004114"/>
    </source>
</evidence>
<proteinExistence type="inferred from homology"/>
<feature type="compositionally biased region" description="Basic and acidic residues" evidence="10">
    <location>
        <begin position="259"/>
        <end position="275"/>
    </location>
</feature>
<feature type="compositionally biased region" description="Polar residues" evidence="10">
    <location>
        <begin position="422"/>
        <end position="443"/>
    </location>
</feature>
<dbReference type="PANTHER" id="PTHR34031:SF1">
    <property type="entry name" value="CENTROSOMAL PROTEIN OF 162 KDA"/>
    <property type="match status" value="1"/>
</dbReference>
<name>A0A8T0I0N1_CERPU</name>
<evidence type="ECO:0000256" key="3">
    <source>
        <dbReference type="ARBA" id="ARBA00021406"/>
    </source>
</evidence>
<evidence type="ECO:0000313" key="11">
    <source>
        <dbReference type="EMBL" id="KAG0577020.1"/>
    </source>
</evidence>
<feature type="compositionally biased region" description="Polar residues" evidence="10">
    <location>
        <begin position="346"/>
        <end position="377"/>
    </location>
</feature>
<feature type="coiled-coil region" evidence="9">
    <location>
        <begin position="1025"/>
        <end position="1059"/>
    </location>
</feature>
<feature type="compositionally biased region" description="Basic and acidic residues" evidence="10">
    <location>
        <begin position="397"/>
        <end position="421"/>
    </location>
</feature>
<evidence type="ECO:0000256" key="9">
    <source>
        <dbReference type="SAM" id="Coils"/>
    </source>
</evidence>
<keyword evidence="5" id="KW-0493">Microtubule</keyword>
<protein>
    <recommendedName>
        <fullName evidence="3">Centrosomal protein of 162 kDa</fullName>
    </recommendedName>
</protein>
<comment type="subcellular location">
    <subcellularLocation>
        <location evidence="1">Cytoplasm</location>
        <location evidence="1">Cytoskeleton</location>
        <location evidence="1">Microtubule organizing center</location>
        <location evidence="1">Centrosome</location>
        <location evidence="1">Centriole</location>
    </subcellularLocation>
</comment>
<dbReference type="AlphaFoldDB" id="A0A8T0I0N1"/>
<feature type="coiled-coil region" evidence="9">
    <location>
        <begin position="970"/>
        <end position="997"/>
    </location>
</feature>
<comment type="caution">
    <text evidence="11">The sequence shown here is derived from an EMBL/GenBank/DDBJ whole genome shotgun (WGS) entry which is preliminary data.</text>
</comment>
<keyword evidence="8" id="KW-0206">Cytoskeleton</keyword>
<reference evidence="11" key="1">
    <citation type="submission" date="2020-06" db="EMBL/GenBank/DDBJ databases">
        <title>WGS assembly of Ceratodon purpureus strain R40.</title>
        <authorList>
            <person name="Carey S.B."/>
            <person name="Jenkins J."/>
            <person name="Shu S."/>
            <person name="Lovell J.T."/>
            <person name="Sreedasyam A."/>
            <person name="Maumus F."/>
            <person name="Tiley G.P."/>
            <person name="Fernandez-Pozo N."/>
            <person name="Barry K."/>
            <person name="Chen C."/>
            <person name="Wang M."/>
            <person name="Lipzen A."/>
            <person name="Daum C."/>
            <person name="Saski C.A."/>
            <person name="Payton A.C."/>
            <person name="Mcbreen J.C."/>
            <person name="Conrad R.E."/>
            <person name="Kollar L.M."/>
            <person name="Olsson S."/>
            <person name="Huttunen S."/>
            <person name="Landis J.B."/>
            <person name="Wickett N.J."/>
            <person name="Johnson M.G."/>
            <person name="Rensing S.A."/>
            <person name="Grimwood J."/>
            <person name="Schmutz J."/>
            <person name="Mcdaniel S.F."/>
        </authorList>
    </citation>
    <scope>NUCLEOTIDE SEQUENCE</scope>
    <source>
        <strain evidence="11">R40</strain>
    </source>
</reference>
<evidence type="ECO:0000313" key="12">
    <source>
        <dbReference type="Proteomes" id="UP000822688"/>
    </source>
</evidence>
<feature type="region of interest" description="Disordered" evidence="10">
    <location>
        <begin position="215"/>
        <end position="443"/>
    </location>
</feature>
<feature type="compositionally biased region" description="Polar residues" evidence="10">
    <location>
        <begin position="305"/>
        <end position="316"/>
    </location>
</feature>
<feature type="coiled-coil region" evidence="9">
    <location>
        <begin position="652"/>
        <end position="690"/>
    </location>
</feature>
<gene>
    <name evidence="11" type="ORF">KC19_5G125700</name>
</gene>
<evidence type="ECO:0000256" key="4">
    <source>
        <dbReference type="ARBA" id="ARBA00022490"/>
    </source>
</evidence>
<feature type="compositionally biased region" description="Basic residues" evidence="10">
    <location>
        <begin position="168"/>
        <end position="179"/>
    </location>
</feature>
<evidence type="ECO:0000256" key="7">
    <source>
        <dbReference type="ARBA" id="ARBA00023054"/>
    </source>
</evidence>
<feature type="coiled-coil region" evidence="9">
    <location>
        <begin position="489"/>
        <end position="534"/>
    </location>
</feature>
<dbReference type="EMBL" id="CM026425">
    <property type="protein sequence ID" value="KAG0577020.1"/>
    <property type="molecule type" value="Genomic_DNA"/>
</dbReference>
<evidence type="ECO:0000256" key="8">
    <source>
        <dbReference type="ARBA" id="ARBA00023212"/>
    </source>
</evidence>
<evidence type="ECO:0000256" key="10">
    <source>
        <dbReference type="SAM" id="MobiDB-lite"/>
    </source>
</evidence>
<sequence>MSTPPTPAYTIMQEREDDPQKWFDLATDSEAEEAQKTYFFDNLNWESLTNIVDDSPAGESPFEIGNSDCKQFIMSQNPRSPELGSRRIEAKGCPEDMRNHFRNSSERTQDYENYLPTYGNTSCSYDVREAGPKDQSRACYERDAYSMSPAPQHGTDNGSRGETVYLTVRRRQPSGKSPRRSSVQGISRDMDFRGEDMNVGWERCTVFDGEGFSCLGPESKDGGSEQSATGRKSANKGEGNDQVIDEYTLKQLSNAKNSPRVEHRSPLSSMDDRKAIRGSAVGGSISGSESDLKEMTTQPKRRILINTSNSRPFSDVQSEKESHPDGSPERCWVSKAQPRNIKQDHPSPSNHSNTLPRSTPSRNVNADGNASYWSPSGATPMDARANGQQKACDAGTNEEKQHQNSLRTSKDNGSEHSDKFPSSRSEQGSQRSLQLNPEYEQSSWMFDSRDSSFMRLNKICEGEHTDIDESAAQHSMSSNLAVPSSPAVNFELKRKVEELEKQIADERKKFQVVADRLAEQQVEADKNVQQMQDDWDGKIRELQKEKYALSIRLQSTETAHLASLLAGQRSTRGSVQPQEIQSAVQPAQSVMQPATSIGSERHVSSHRQHEDFLKELEADQARQVSGRVKAPQLSDEVVLKLKQEILQQEVLIRGYQHENEKAMKKIKEIQAEAKEKARSMTEENAKLASQIILYQRRDMSSGPLAATELSLQEALDREAHLKKLEVQLKKEIARLKDELLKAHAELERKEKKVSKTLNDQESEIESLKKTLTEERESHARTCFSRDDMMNSLSENQKLLSSHQSTIEHQEAQILELGGKVAYYEGEGEHTSKKVEEDWHPPSQDKRSASVIERSSRRIQPPLKQGRKPEFVHKCVKNGLIALAQTSKDESDKVRKLQMELAALRKHKNNEDENSKSLNMLKQELENAKQEYEKRLQHLQVAHPDMEPAFANEQLAQNRVKALETQVVNIRIHYSRKLKELSDKLAESKNEQSKLKVAVDNAAQLKKIPPNRTIKVKELQDAKERIGILEDVLQLKEHSIKNLQNQLEQFQAEGKGAVIKSI</sequence>
<feature type="coiled-coil region" evidence="9">
    <location>
        <begin position="886"/>
        <end position="941"/>
    </location>
</feature>
<feature type="compositionally biased region" description="Basic and acidic residues" evidence="10">
    <location>
        <begin position="827"/>
        <end position="847"/>
    </location>
</feature>
<dbReference type="InterPro" id="IPR038774">
    <property type="entry name" value="CEP162-like"/>
</dbReference>
<feature type="region of interest" description="Disordered" evidence="10">
    <location>
        <begin position="167"/>
        <end position="191"/>
    </location>
</feature>
<organism evidence="11 12">
    <name type="scientific">Ceratodon purpureus</name>
    <name type="common">Fire moss</name>
    <name type="synonym">Dicranum purpureum</name>
    <dbReference type="NCBI Taxonomy" id="3225"/>
    <lineage>
        <taxon>Eukaryota</taxon>
        <taxon>Viridiplantae</taxon>
        <taxon>Streptophyta</taxon>
        <taxon>Embryophyta</taxon>
        <taxon>Bryophyta</taxon>
        <taxon>Bryophytina</taxon>
        <taxon>Bryopsida</taxon>
        <taxon>Dicranidae</taxon>
        <taxon>Pseudoditrichales</taxon>
        <taxon>Ditrichaceae</taxon>
        <taxon>Ceratodon</taxon>
    </lineage>
</organism>
<feature type="coiled-coil region" evidence="9">
    <location>
        <begin position="718"/>
        <end position="777"/>
    </location>
</feature>